<gene>
    <name evidence="6" type="ORF">ACFPM1_11035</name>
</gene>
<dbReference type="Gene3D" id="3.40.50.300">
    <property type="entry name" value="P-loop containing nucleotide triphosphate hydrolases"/>
    <property type="match status" value="1"/>
</dbReference>
<dbReference type="EMBL" id="JBHSKY010000008">
    <property type="protein sequence ID" value="MFC5279283.1"/>
    <property type="molecule type" value="Genomic_DNA"/>
</dbReference>
<name>A0ABD5R2U2_9EURY</name>
<dbReference type="PANTHER" id="PTHR24220:SF86">
    <property type="entry name" value="ABC TRANSPORTER ABCH.1"/>
    <property type="match status" value="1"/>
</dbReference>
<dbReference type="InterPro" id="IPR003439">
    <property type="entry name" value="ABC_transporter-like_ATP-bd"/>
</dbReference>
<dbReference type="SUPFAM" id="SSF52540">
    <property type="entry name" value="P-loop containing nucleoside triphosphate hydrolases"/>
    <property type="match status" value="1"/>
</dbReference>
<dbReference type="AlphaFoldDB" id="A0ABD5R2U2"/>
<dbReference type="InterPro" id="IPR017871">
    <property type="entry name" value="ABC_transporter-like_CS"/>
</dbReference>
<dbReference type="SMART" id="SM00382">
    <property type="entry name" value="AAA"/>
    <property type="match status" value="1"/>
</dbReference>
<dbReference type="CDD" id="cd03255">
    <property type="entry name" value="ABC_MJ0796_LolCDE_FtsE"/>
    <property type="match status" value="1"/>
</dbReference>
<sequence length="294" mass="30221">MYSVELRGVRKRYPGGGSDPVVALDDVDFAVEPGEFVAVVGPSGSGKSTLLNVLGLLDDPTGGRRLLSGTDVTSLSVAERTAARKDSIGFVFQDFHLLPTLTAVENVTLPTAFDPDDASDRAASLLERFGLGDRLDHEPAELSGGQKQRVAIARSLINEPAVLLADEPTGNLDTETGEAILAEFERVKREGVAVVAVTHDPLVERFADRVVELTDGVLVGGEAASASGDATDDAGTAGRSLHTAGGDEPPERERSPGDGEPLRDLFGGSGGDPGPAAGGSGRGTDGPEGGGEGR</sequence>
<dbReference type="GO" id="GO:0022857">
    <property type="term" value="F:transmembrane transporter activity"/>
    <property type="evidence" value="ECO:0007669"/>
    <property type="project" value="UniProtKB-ARBA"/>
</dbReference>
<dbReference type="Pfam" id="PF00005">
    <property type="entry name" value="ABC_tran"/>
    <property type="match status" value="1"/>
</dbReference>
<dbReference type="GO" id="GO:0098796">
    <property type="term" value="C:membrane protein complex"/>
    <property type="evidence" value="ECO:0007669"/>
    <property type="project" value="UniProtKB-ARBA"/>
</dbReference>
<dbReference type="InterPro" id="IPR015854">
    <property type="entry name" value="ABC_transpr_LolD-like"/>
</dbReference>
<keyword evidence="1" id="KW-0813">Transport</keyword>
<evidence type="ECO:0000256" key="3">
    <source>
        <dbReference type="ARBA" id="ARBA00022840"/>
    </source>
</evidence>
<keyword evidence="7" id="KW-1185">Reference proteome</keyword>
<dbReference type="Proteomes" id="UP001596118">
    <property type="component" value="Unassembled WGS sequence"/>
</dbReference>
<evidence type="ECO:0000256" key="1">
    <source>
        <dbReference type="ARBA" id="ARBA00022448"/>
    </source>
</evidence>
<feature type="domain" description="ABC transporter" evidence="5">
    <location>
        <begin position="4"/>
        <end position="240"/>
    </location>
</feature>
<dbReference type="InterPro" id="IPR027417">
    <property type="entry name" value="P-loop_NTPase"/>
</dbReference>
<feature type="compositionally biased region" description="Low complexity" evidence="4">
    <location>
        <begin position="223"/>
        <end position="238"/>
    </location>
</feature>
<dbReference type="InterPro" id="IPR003593">
    <property type="entry name" value="AAA+_ATPase"/>
</dbReference>
<evidence type="ECO:0000256" key="4">
    <source>
        <dbReference type="SAM" id="MobiDB-lite"/>
    </source>
</evidence>
<dbReference type="RefSeq" id="WP_256411845.1">
    <property type="nucleotide sequence ID" value="NZ_JANHDM010000006.1"/>
</dbReference>
<reference evidence="6 7" key="1">
    <citation type="journal article" date="2019" name="Int. J. Syst. Evol. Microbiol.">
        <title>The Global Catalogue of Microorganisms (GCM) 10K type strain sequencing project: providing services to taxonomists for standard genome sequencing and annotation.</title>
        <authorList>
            <consortium name="The Broad Institute Genomics Platform"/>
            <consortium name="The Broad Institute Genome Sequencing Center for Infectious Disease"/>
            <person name="Wu L."/>
            <person name="Ma J."/>
        </authorList>
    </citation>
    <scope>NUCLEOTIDE SEQUENCE [LARGE SCALE GENOMIC DNA]</scope>
    <source>
        <strain evidence="6 7">CGMCC 1.12124</strain>
    </source>
</reference>
<evidence type="ECO:0000313" key="6">
    <source>
        <dbReference type="EMBL" id="MFC5279283.1"/>
    </source>
</evidence>
<dbReference type="InterPro" id="IPR017911">
    <property type="entry name" value="MacB-like_ATP-bd"/>
</dbReference>
<evidence type="ECO:0000313" key="7">
    <source>
        <dbReference type="Proteomes" id="UP001596118"/>
    </source>
</evidence>
<protein>
    <submittedName>
        <fullName evidence="6">ABC transporter ATP-binding protein</fullName>
    </submittedName>
</protein>
<dbReference type="PANTHER" id="PTHR24220">
    <property type="entry name" value="IMPORT ATP-BINDING PROTEIN"/>
    <property type="match status" value="1"/>
</dbReference>
<organism evidence="6 7">
    <name type="scientific">Halorubrum rubrum</name>
    <dbReference type="NCBI Taxonomy" id="1126240"/>
    <lineage>
        <taxon>Archaea</taxon>
        <taxon>Methanobacteriati</taxon>
        <taxon>Methanobacteriota</taxon>
        <taxon>Stenosarchaea group</taxon>
        <taxon>Halobacteria</taxon>
        <taxon>Halobacteriales</taxon>
        <taxon>Haloferacaceae</taxon>
        <taxon>Halorubrum</taxon>
    </lineage>
</organism>
<dbReference type="PROSITE" id="PS50893">
    <property type="entry name" value="ABC_TRANSPORTER_2"/>
    <property type="match status" value="1"/>
</dbReference>
<proteinExistence type="predicted"/>
<dbReference type="GO" id="GO:0005524">
    <property type="term" value="F:ATP binding"/>
    <property type="evidence" value="ECO:0007669"/>
    <property type="project" value="UniProtKB-KW"/>
</dbReference>
<evidence type="ECO:0000256" key="2">
    <source>
        <dbReference type="ARBA" id="ARBA00022741"/>
    </source>
</evidence>
<feature type="region of interest" description="Disordered" evidence="4">
    <location>
        <begin position="223"/>
        <end position="294"/>
    </location>
</feature>
<comment type="caution">
    <text evidence="6">The sequence shown here is derived from an EMBL/GenBank/DDBJ whole genome shotgun (WGS) entry which is preliminary data.</text>
</comment>
<keyword evidence="3 6" id="KW-0067">ATP-binding</keyword>
<accession>A0ABD5R2U2</accession>
<dbReference type="PROSITE" id="PS00211">
    <property type="entry name" value="ABC_TRANSPORTER_1"/>
    <property type="match status" value="1"/>
</dbReference>
<evidence type="ECO:0000259" key="5">
    <source>
        <dbReference type="PROSITE" id="PS50893"/>
    </source>
</evidence>
<keyword evidence="2" id="KW-0547">Nucleotide-binding</keyword>
<feature type="compositionally biased region" description="Gly residues" evidence="4">
    <location>
        <begin position="267"/>
        <end position="294"/>
    </location>
</feature>
<feature type="compositionally biased region" description="Basic and acidic residues" evidence="4">
    <location>
        <begin position="249"/>
        <end position="263"/>
    </location>
</feature>
<dbReference type="FunFam" id="3.40.50.300:FF:000032">
    <property type="entry name" value="Export ABC transporter ATP-binding protein"/>
    <property type="match status" value="1"/>
</dbReference>